<keyword evidence="5" id="KW-0249">Electron transport</keyword>
<dbReference type="AlphaFoldDB" id="A0A835YJT7"/>
<dbReference type="GO" id="GO:0016020">
    <property type="term" value="C:membrane"/>
    <property type="evidence" value="ECO:0007669"/>
    <property type="project" value="UniProtKB-SubCell"/>
</dbReference>
<dbReference type="InterPro" id="IPR005018">
    <property type="entry name" value="DOMON_domain"/>
</dbReference>
<evidence type="ECO:0000256" key="10">
    <source>
        <dbReference type="SAM" id="SignalP"/>
    </source>
</evidence>
<comment type="subcellular location">
    <subcellularLocation>
        <location evidence="1">Membrane</location>
    </subcellularLocation>
</comment>
<protein>
    <recommendedName>
        <fullName evidence="15">Cytochrome b561 domain-containing protein</fullName>
    </recommendedName>
</protein>
<accession>A0A835YJT7</accession>
<dbReference type="Gene3D" id="1.20.120.1770">
    <property type="match status" value="1"/>
</dbReference>
<dbReference type="Pfam" id="PF03351">
    <property type="entry name" value="DOMON"/>
    <property type="match status" value="1"/>
</dbReference>
<evidence type="ECO:0000256" key="1">
    <source>
        <dbReference type="ARBA" id="ARBA00004370"/>
    </source>
</evidence>
<evidence type="ECO:0000313" key="14">
    <source>
        <dbReference type="Proteomes" id="UP000664859"/>
    </source>
</evidence>
<dbReference type="SMART" id="SM00664">
    <property type="entry name" value="DoH"/>
    <property type="match status" value="1"/>
</dbReference>
<feature type="transmembrane region" description="Helical" evidence="9">
    <location>
        <begin position="409"/>
        <end position="430"/>
    </location>
</feature>
<evidence type="ECO:0000256" key="3">
    <source>
        <dbReference type="ARBA" id="ARBA00022692"/>
    </source>
</evidence>
<dbReference type="CDD" id="cd09631">
    <property type="entry name" value="DOMON_DOH"/>
    <property type="match status" value="1"/>
</dbReference>
<dbReference type="Pfam" id="PF03188">
    <property type="entry name" value="Cytochrom_B561"/>
    <property type="match status" value="1"/>
</dbReference>
<dbReference type="CDD" id="cd08760">
    <property type="entry name" value="Cyt_b561_FRRS1_like"/>
    <property type="match status" value="1"/>
</dbReference>
<feature type="domain" description="Cytochrome b561" evidence="12">
    <location>
        <begin position="338"/>
        <end position="536"/>
    </location>
</feature>
<reference evidence="13" key="1">
    <citation type="submission" date="2021-02" db="EMBL/GenBank/DDBJ databases">
        <title>First Annotated Genome of the Yellow-green Alga Tribonema minus.</title>
        <authorList>
            <person name="Mahan K.M."/>
        </authorList>
    </citation>
    <scope>NUCLEOTIDE SEQUENCE</scope>
    <source>
        <strain evidence="13">UTEX B ZZ1240</strain>
    </source>
</reference>
<evidence type="ECO:0000256" key="7">
    <source>
        <dbReference type="ARBA" id="ARBA00023136"/>
    </source>
</evidence>
<evidence type="ECO:0000313" key="13">
    <source>
        <dbReference type="EMBL" id="KAG5176460.1"/>
    </source>
</evidence>
<dbReference type="PANTHER" id="PTHR23130:SF171">
    <property type="entry name" value="OS01G0895300 PROTEIN"/>
    <property type="match status" value="1"/>
</dbReference>
<feature type="transmembrane region" description="Helical" evidence="9">
    <location>
        <begin position="442"/>
        <end position="459"/>
    </location>
</feature>
<dbReference type="OrthoDB" id="48754at2759"/>
<feature type="transmembrane region" description="Helical" evidence="9">
    <location>
        <begin position="377"/>
        <end position="397"/>
    </location>
</feature>
<dbReference type="PROSITE" id="PS50939">
    <property type="entry name" value="CYTOCHROME_B561"/>
    <property type="match status" value="1"/>
</dbReference>
<keyword evidence="6 9" id="KW-1133">Transmembrane helix</keyword>
<dbReference type="EMBL" id="JAFCMP010000536">
    <property type="protein sequence ID" value="KAG5176460.1"/>
    <property type="molecule type" value="Genomic_DNA"/>
</dbReference>
<evidence type="ECO:0000259" key="12">
    <source>
        <dbReference type="PROSITE" id="PS50939"/>
    </source>
</evidence>
<dbReference type="SMART" id="SM00665">
    <property type="entry name" value="B561"/>
    <property type="match status" value="1"/>
</dbReference>
<keyword evidence="2" id="KW-0813">Transport</keyword>
<feature type="transmembrane region" description="Helical" evidence="9">
    <location>
        <begin position="550"/>
        <end position="568"/>
    </location>
</feature>
<organism evidence="13 14">
    <name type="scientific">Tribonema minus</name>
    <dbReference type="NCBI Taxonomy" id="303371"/>
    <lineage>
        <taxon>Eukaryota</taxon>
        <taxon>Sar</taxon>
        <taxon>Stramenopiles</taxon>
        <taxon>Ochrophyta</taxon>
        <taxon>PX clade</taxon>
        <taxon>Xanthophyceae</taxon>
        <taxon>Tribonematales</taxon>
        <taxon>Tribonemataceae</taxon>
        <taxon>Tribonema</taxon>
    </lineage>
</organism>
<evidence type="ECO:0000259" key="11">
    <source>
        <dbReference type="PROSITE" id="PS50836"/>
    </source>
</evidence>
<feature type="chain" id="PRO_5032340432" description="Cytochrome b561 domain-containing protein" evidence="10">
    <location>
        <begin position="21"/>
        <end position="585"/>
    </location>
</feature>
<feature type="region of interest" description="Disordered" evidence="8">
    <location>
        <begin position="145"/>
        <end position="191"/>
    </location>
</feature>
<evidence type="ECO:0000256" key="2">
    <source>
        <dbReference type="ARBA" id="ARBA00022448"/>
    </source>
</evidence>
<dbReference type="InterPro" id="IPR006593">
    <property type="entry name" value="Cyt_b561/ferric_Rdtase_TM"/>
</dbReference>
<comment type="caution">
    <text evidence="13">The sequence shown here is derived from an EMBL/GenBank/DDBJ whole genome shotgun (WGS) entry which is preliminary data.</text>
</comment>
<keyword evidence="7 9" id="KW-0472">Membrane</keyword>
<evidence type="ECO:0008006" key="15">
    <source>
        <dbReference type="Google" id="ProtNLM"/>
    </source>
</evidence>
<evidence type="ECO:0000256" key="5">
    <source>
        <dbReference type="ARBA" id="ARBA00022982"/>
    </source>
</evidence>
<proteinExistence type="predicted"/>
<keyword evidence="3 9" id="KW-0812">Transmembrane</keyword>
<gene>
    <name evidence="13" type="ORF">JKP88DRAFT_261529</name>
</gene>
<dbReference type="InterPro" id="IPR045266">
    <property type="entry name" value="DOH_DOMON"/>
</dbReference>
<feature type="domain" description="DOMON" evidence="11">
    <location>
        <begin position="217"/>
        <end position="337"/>
    </location>
</feature>
<evidence type="ECO:0000256" key="6">
    <source>
        <dbReference type="ARBA" id="ARBA00022989"/>
    </source>
</evidence>
<dbReference type="Proteomes" id="UP000664859">
    <property type="component" value="Unassembled WGS sequence"/>
</dbReference>
<evidence type="ECO:0000256" key="9">
    <source>
        <dbReference type="SAM" id="Phobius"/>
    </source>
</evidence>
<evidence type="ECO:0000256" key="4">
    <source>
        <dbReference type="ARBA" id="ARBA00022729"/>
    </source>
</evidence>
<sequence>MRAAAVAALALVGLARSAYGDIPQVPIGCVQGAPGVIGVPADALPASVQTYNLNDYKSVVPADIQDLAPGAAVTQADGITTLSFLKPLTGADGVTLTPDAPQTHIIAWGESNVLAHHEGRTRINLTLTGCTASLGAAPDAVDVPVGAGGGGGSAPLESTKPAVEPEEPTSAADGGGEDDSGDEAAGGDAAAGGAAGAAASASCTSIPGFDFSQSLNAKAKMYWSLVTVDGVDSVKMRVVYDGNGWVGWGTSPDGQMVGGTAIIAVPATGSVAEYDLNGERVAQVVAKDPSTYTFTSASITPTPTSTTLDFVRPLAGTAPGDFVLTPGTPQKILWAYGPPELAQHINYDNPAVDLGACAAGSTASGSSSGLSTAQTHGLLMTLAFVGLMPLAIAVARYGRRSKHWLALHALLQFCSVILVAVAFGIIVDYVGEDHFADTHGRVGLFLVCAVFLQVIVAVFRPHPPKPPSTPSVMASPPAPVADAGTTSSTAAVANGSAVKAEKGTRKSVLRWIWEIGHKVLGVGMVALGYYNIHEGLEYPESEVSSNLSDILIGVACGTAGLFLILEGMKFAKPTWFRPKPAAQSP</sequence>
<keyword evidence="14" id="KW-1185">Reference proteome</keyword>
<keyword evidence="4 10" id="KW-0732">Signal</keyword>
<name>A0A835YJT7_9STRA</name>
<feature type="signal peptide" evidence="10">
    <location>
        <begin position="1"/>
        <end position="20"/>
    </location>
</feature>
<dbReference type="PANTHER" id="PTHR23130">
    <property type="entry name" value="CYTOCHROME B561 AND DOMON DOMAIN-CONTAINING PROTEIN"/>
    <property type="match status" value="1"/>
</dbReference>
<evidence type="ECO:0000256" key="8">
    <source>
        <dbReference type="SAM" id="MobiDB-lite"/>
    </source>
</evidence>
<feature type="transmembrane region" description="Helical" evidence="9">
    <location>
        <begin position="511"/>
        <end position="530"/>
    </location>
</feature>
<dbReference type="PROSITE" id="PS50836">
    <property type="entry name" value="DOMON"/>
    <property type="match status" value="1"/>
</dbReference>